<protein>
    <submittedName>
        <fullName evidence="1">Uncharacterized protein</fullName>
    </submittedName>
</protein>
<accession>A0A5C3M9P6</accession>
<dbReference type="AlphaFoldDB" id="A0A5C3M9P6"/>
<dbReference type="Proteomes" id="UP000308652">
    <property type="component" value="Unassembled WGS sequence"/>
</dbReference>
<reference evidence="1 2" key="1">
    <citation type="journal article" date="2019" name="Nat. Ecol. Evol.">
        <title>Megaphylogeny resolves global patterns of mushroom evolution.</title>
        <authorList>
            <person name="Varga T."/>
            <person name="Krizsan K."/>
            <person name="Foldi C."/>
            <person name="Dima B."/>
            <person name="Sanchez-Garcia M."/>
            <person name="Sanchez-Ramirez S."/>
            <person name="Szollosi G.J."/>
            <person name="Szarkandi J.G."/>
            <person name="Papp V."/>
            <person name="Albert L."/>
            <person name="Andreopoulos W."/>
            <person name="Angelini C."/>
            <person name="Antonin V."/>
            <person name="Barry K.W."/>
            <person name="Bougher N.L."/>
            <person name="Buchanan P."/>
            <person name="Buyck B."/>
            <person name="Bense V."/>
            <person name="Catcheside P."/>
            <person name="Chovatia M."/>
            <person name="Cooper J."/>
            <person name="Damon W."/>
            <person name="Desjardin D."/>
            <person name="Finy P."/>
            <person name="Geml J."/>
            <person name="Haridas S."/>
            <person name="Hughes K."/>
            <person name="Justo A."/>
            <person name="Karasinski D."/>
            <person name="Kautmanova I."/>
            <person name="Kiss B."/>
            <person name="Kocsube S."/>
            <person name="Kotiranta H."/>
            <person name="LaButti K.M."/>
            <person name="Lechner B.E."/>
            <person name="Liimatainen K."/>
            <person name="Lipzen A."/>
            <person name="Lukacs Z."/>
            <person name="Mihaltcheva S."/>
            <person name="Morgado L.N."/>
            <person name="Niskanen T."/>
            <person name="Noordeloos M.E."/>
            <person name="Ohm R.A."/>
            <person name="Ortiz-Santana B."/>
            <person name="Ovrebo C."/>
            <person name="Racz N."/>
            <person name="Riley R."/>
            <person name="Savchenko A."/>
            <person name="Shiryaev A."/>
            <person name="Soop K."/>
            <person name="Spirin V."/>
            <person name="Szebenyi C."/>
            <person name="Tomsovsky M."/>
            <person name="Tulloss R.E."/>
            <person name="Uehling J."/>
            <person name="Grigoriev I.V."/>
            <person name="Vagvolgyi C."/>
            <person name="Papp T."/>
            <person name="Martin F.M."/>
            <person name="Miettinen O."/>
            <person name="Hibbett D.S."/>
            <person name="Nagy L.G."/>
        </authorList>
    </citation>
    <scope>NUCLEOTIDE SEQUENCE [LARGE SCALE GENOMIC DNA]</scope>
    <source>
        <strain evidence="1 2">CBS 166.37</strain>
    </source>
</reference>
<proteinExistence type="predicted"/>
<sequence length="190" mass="21613">MTALMLRLTWGYGDANVDVDERNLVIADEASFPFRVDRTIFRSYTTMTKAGGCALSSRLHRSSRMEILHQADAGFQDYNVLLWRRYTINGQQNLGLVDHAFWLNAVVINGKLMILPSGLTSHISKIRKGLPKYAIVQNVQALSLRWVLGWRLAVRLLKIFKVYTRLHHSLMALMGLRLTFGLPEVAKNLS</sequence>
<evidence type="ECO:0000313" key="2">
    <source>
        <dbReference type="Proteomes" id="UP000308652"/>
    </source>
</evidence>
<name>A0A5C3M9P6_9AGAR</name>
<evidence type="ECO:0000313" key="1">
    <source>
        <dbReference type="EMBL" id="TFK42129.1"/>
    </source>
</evidence>
<dbReference type="EMBL" id="ML213593">
    <property type="protein sequence ID" value="TFK42129.1"/>
    <property type="molecule type" value="Genomic_DNA"/>
</dbReference>
<organism evidence="1 2">
    <name type="scientific">Crucibulum laeve</name>
    <dbReference type="NCBI Taxonomy" id="68775"/>
    <lineage>
        <taxon>Eukaryota</taxon>
        <taxon>Fungi</taxon>
        <taxon>Dikarya</taxon>
        <taxon>Basidiomycota</taxon>
        <taxon>Agaricomycotina</taxon>
        <taxon>Agaricomycetes</taxon>
        <taxon>Agaricomycetidae</taxon>
        <taxon>Agaricales</taxon>
        <taxon>Agaricineae</taxon>
        <taxon>Nidulariaceae</taxon>
        <taxon>Crucibulum</taxon>
    </lineage>
</organism>
<keyword evidence="2" id="KW-1185">Reference proteome</keyword>
<gene>
    <name evidence="1" type="ORF">BDQ12DRAFT_663378</name>
</gene>